<comment type="subcellular location">
    <subcellularLocation>
        <location evidence="1">Membrane</location>
        <topology evidence="1">Multi-pass membrane protein</topology>
    </subcellularLocation>
</comment>
<feature type="transmembrane region" description="Helical" evidence="7">
    <location>
        <begin position="452"/>
        <end position="472"/>
    </location>
</feature>
<evidence type="ECO:0000256" key="3">
    <source>
        <dbReference type="ARBA" id="ARBA00022692"/>
    </source>
</evidence>
<accession>I2FU59</accession>
<organism evidence="8 9">
    <name type="scientific">Ustilago hordei</name>
    <name type="common">Barley covered smut fungus</name>
    <dbReference type="NCBI Taxonomy" id="120017"/>
    <lineage>
        <taxon>Eukaryota</taxon>
        <taxon>Fungi</taxon>
        <taxon>Dikarya</taxon>
        <taxon>Basidiomycota</taxon>
        <taxon>Ustilaginomycotina</taxon>
        <taxon>Ustilaginomycetes</taxon>
        <taxon>Ustilaginales</taxon>
        <taxon>Ustilaginaceae</taxon>
        <taxon>Ustilago</taxon>
    </lineage>
</organism>
<feature type="transmembrane region" description="Helical" evidence="7">
    <location>
        <begin position="102"/>
        <end position="122"/>
    </location>
</feature>
<feature type="transmembrane region" description="Helical" evidence="7">
    <location>
        <begin position="176"/>
        <end position="192"/>
    </location>
</feature>
<name>I2FU59_USTHO</name>
<feature type="compositionally biased region" description="Basic and acidic residues" evidence="6">
    <location>
        <begin position="536"/>
        <end position="549"/>
    </location>
</feature>
<feature type="transmembrane region" description="Helical" evidence="7">
    <location>
        <begin position="332"/>
        <end position="352"/>
    </location>
</feature>
<dbReference type="PANTHER" id="PTHR30618:SF2">
    <property type="entry name" value="ALLANTOIN PERMEASE-RELATED"/>
    <property type="match status" value="1"/>
</dbReference>
<feature type="region of interest" description="Disordered" evidence="6">
    <location>
        <begin position="563"/>
        <end position="586"/>
    </location>
</feature>
<feature type="compositionally biased region" description="Polar residues" evidence="6">
    <location>
        <begin position="565"/>
        <end position="577"/>
    </location>
</feature>
<feature type="region of interest" description="Disordered" evidence="6">
    <location>
        <begin position="536"/>
        <end position="555"/>
    </location>
</feature>
<evidence type="ECO:0000256" key="5">
    <source>
        <dbReference type="ARBA" id="ARBA00023136"/>
    </source>
</evidence>
<evidence type="ECO:0000256" key="7">
    <source>
        <dbReference type="SAM" id="Phobius"/>
    </source>
</evidence>
<keyword evidence="5 7" id="KW-0472">Membrane</keyword>
<feature type="transmembrane region" description="Helical" evidence="7">
    <location>
        <begin position="241"/>
        <end position="261"/>
    </location>
</feature>
<feature type="transmembrane region" description="Helical" evidence="7">
    <location>
        <begin position="373"/>
        <end position="391"/>
    </location>
</feature>
<evidence type="ECO:0000256" key="4">
    <source>
        <dbReference type="ARBA" id="ARBA00022989"/>
    </source>
</evidence>
<dbReference type="eggNOG" id="KOG2466">
    <property type="taxonomic scope" value="Eukaryota"/>
</dbReference>
<keyword evidence="4 7" id="KW-1133">Transmembrane helix</keyword>
<dbReference type="InterPro" id="IPR045225">
    <property type="entry name" value="Uracil/uridine/allantoin_perm"/>
</dbReference>
<dbReference type="CDD" id="cd11482">
    <property type="entry name" value="SLC-NCS1sbd_NRT1-like"/>
    <property type="match status" value="1"/>
</dbReference>
<dbReference type="InterPro" id="IPR012681">
    <property type="entry name" value="NCS1"/>
</dbReference>
<evidence type="ECO:0000256" key="2">
    <source>
        <dbReference type="ARBA" id="ARBA00008974"/>
    </source>
</evidence>
<evidence type="ECO:0000256" key="6">
    <source>
        <dbReference type="SAM" id="MobiDB-lite"/>
    </source>
</evidence>
<dbReference type="Proteomes" id="UP000006174">
    <property type="component" value="Unassembled WGS sequence"/>
</dbReference>
<proteinExistence type="inferred from homology"/>
<gene>
    <name evidence="8" type="ORF">UHOR_05611</name>
</gene>
<reference evidence="8 9" key="1">
    <citation type="journal article" date="2012" name="Plant Cell">
        <title>Genome comparison of barley and maize smut fungi reveals targeted loss of RNA silencing components and species-specific presence of transposable elements.</title>
        <authorList>
            <person name="Laurie J.D."/>
            <person name="Ali S."/>
            <person name="Linning R."/>
            <person name="Mannhaupt G."/>
            <person name="Wong P."/>
            <person name="Gueldener U."/>
            <person name="Muensterkoetter M."/>
            <person name="Moore R."/>
            <person name="Kahmann R."/>
            <person name="Bakkeren G."/>
            <person name="Schirawski J."/>
        </authorList>
    </citation>
    <scope>NUCLEOTIDE SEQUENCE [LARGE SCALE GENOMIC DNA]</scope>
    <source>
        <strain evidence="9">Uh4875-4</strain>
    </source>
</reference>
<dbReference type="Gene3D" id="1.10.4160.10">
    <property type="entry name" value="Hydantoin permease"/>
    <property type="match status" value="1"/>
</dbReference>
<evidence type="ECO:0000256" key="1">
    <source>
        <dbReference type="ARBA" id="ARBA00004141"/>
    </source>
</evidence>
<dbReference type="EMBL" id="CAGI01000155">
    <property type="protein sequence ID" value="CCF50452.1"/>
    <property type="molecule type" value="Genomic_DNA"/>
</dbReference>
<feature type="transmembrane region" description="Helical" evidence="7">
    <location>
        <begin position="484"/>
        <end position="507"/>
    </location>
</feature>
<feature type="transmembrane region" description="Helical" evidence="7">
    <location>
        <begin position="74"/>
        <end position="96"/>
    </location>
</feature>
<keyword evidence="9" id="KW-1185">Reference proteome</keyword>
<evidence type="ECO:0000313" key="9">
    <source>
        <dbReference type="Proteomes" id="UP000006174"/>
    </source>
</evidence>
<dbReference type="GO" id="GO:0015205">
    <property type="term" value="F:nucleobase transmembrane transporter activity"/>
    <property type="evidence" value="ECO:0007669"/>
    <property type="project" value="TreeGrafter"/>
</dbReference>
<dbReference type="AlphaFoldDB" id="I2FU59"/>
<dbReference type="OrthoDB" id="2018619at2759"/>
<dbReference type="HOGENOM" id="CLU_021555_2_0_1"/>
<feature type="transmembrane region" description="Helical" evidence="7">
    <location>
        <begin position="397"/>
        <end position="422"/>
    </location>
</feature>
<dbReference type="InterPro" id="IPR001248">
    <property type="entry name" value="Pur-cyt_permease"/>
</dbReference>
<dbReference type="STRING" id="1128400.I2FU59"/>
<feature type="transmembrane region" description="Helical" evidence="7">
    <location>
        <begin position="199"/>
        <end position="221"/>
    </location>
</feature>
<dbReference type="FunFam" id="1.10.4160.10:FF:000001">
    <property type="entry name" value="Uracil permease, putative"/>
    <property type="match status" value="1"/>
</dbReference>
<feature type="transmembrane region" description="Helical" evidence="7">
    <location>
        <begin position="282"/>
        <end position="306"/>
    </location>
</feature>
<dbReference type="OMA" id="GWNWRAV"/>
<dbReference type="Pfam" id="PF02133">
    <property type="entry name" value="Transp_cyt_pur"/>
    <property type="match status" value="1"/>
</dbReference>
<keyword evidence="3 7" id="KW-0812">Transmembrane</keyword>
<dbReference type="PANTHER" id="PTHR30618">
    <property type="entry name" value="NCS1 FAMILY PURINE/PYRIMIDINE TRANSPORTER"/>
    <property type="match status" value="1"/>
</dbReference>
<comment type="caution">
    <text evidence="8">The sequence shown here is derived from an EMBL/GenBank/DDBJ whole genome shotgun (WGS) entry which is preliminary data.</text>
</comment>
<dbReference type="GO" id="GO:0005886">
    <property type="term" value="C:plasma membrane"/>
    <property type="evidence" value="ECO:0007669"/>
    <property type="project" value="TreeGrafter"/>
</dbReference>
<protein>
    <submittedName>
        <fullName evidence="8">Probable uracil permease</fullName>
    </submittedName>
</protein>
<sequence>MTLIKRVMAKACISGSERRPGESLANSMLRNKDLLPVAPSSRLWTWHNFATFWISDGLNLNTFMIASTAVSAGLSWWQAWVAIIVGYFAVAFLVVMTARIGAVYHISFPILARSTFGVWGALWPVLQRAVMASVWYGVQAYIGGQCVTLVLESMFPSYARIANGLPDSAGLTTKEFLSFFIFSLVSLPLVVVHPSKIRLFFNFKSIVVPVAAIAFFVWSIVDAKGLGPIIRQPGKLKASAFGWQFMASLMSCISNMATLVLNIPDLSRMAKDKRSVKWSQILAIPLTFSITSFLGIIIASSSTVIYGELIWNPVDLLGERLLRSPGDAGTRAGVWFIAMAFIIGQIGVNIAANSLSAGHDLAAACPRFINIRRGSLVAAAVGFAMCPWNLLSSSNNFATYLSAYSLFLSSISGTMMADYYIVKRGLLHMPSMFSADKHHEYHYTWGFNLRAFVAYMAGIAMTVTGFAGVLGAQVSTAAERMYILAYPIGFLVAGGVYVALCEIWPVVGGKSVVREKWVWLEPESWESEMWDGESLGIERERREEGKEGEASVGASDVEKGLAHYKSSTPQQQGQQVVDSDYYHLQK</sequence>
<feature type="transmembrane region" description="Helical" evidence="7">
    <location>
        <begin position="134"/>
        <end position="156"/>
    </location>
</feature>
<evidence type="ECO:0000313" key="8">
    <source>
        <dbReference type="EMBL" id="CCF50452.1"/>
    </source>
</evidence>
<comment type="similarity">
    <text evidence="2">Belongs to the purine-cytosine permease (2.A.39) family.</text>
</comment>
<dbReference type="NCBIfam" id="TIGR00800">
    <property type="entry name" value="ncs1"/>
    <property type="match status" value="1"/>
</dbReference>